<sequence length="66" mass="7564">MVKAMRHRNTKLDPCRWIFFFSFSVARSVALKVPYAHPQACVQKAQGVVLARYPPFGLCWFGAPCY</sequence>
<name>A0A0H1BNU4_9EURO</name>
<organism evidence="1 2">
    <name type="scientific">Blastomyces silverae</name>
    <dbReference type="NCBI Taxonomy" id="2060906"/>
    <lineage>
        <taxon>Eukaryota</taxon>
        <taxon>Fungi</taxon>
        <taxon>Dikarya</taxon>
        <taxon>Ascomycota</taxon>
        <taxon>Pezizomycotina</taxon>
        <taxon>Eurotiomycetes</taxon>
        <taxon>Eurotiomycetidae</taxon>
        <taxon>Onygenales</taxon>
        <taxon>Ajellomycetaceae</taxon>
        <taxon>Blastomyces</taxon>
    </lineage>
</organism>
<protein>
    <submittedName>
        <fullName evidence="1">Uncharacterized protein</fullName>
    </submittedName>
</protein>
<accession>A0A0H1BNU4</accession>
<keyword evidence="2" id="KW-1185">Reference proteome</keyword>
<evidence type="ECO:0000313" key="2">
    <source>
        <dbReference type="Proteomes" id="UP000053573"/>
    </source>
</evidence>
<reference evidence="2" key="1">
    <citation type="journal article" date="2015" name="PLoS Genet.">
        <title>The dynamic genome and transcriptome of the human fungal pathogen Blastomyces and close relative Emmonsia.</title>
        <authorList>
            <person name="Munoz J.F."/>
            <person name="Gauthier G.M."/>
            <person name="Desjardins C.A."/>
            <person name="Gallo J.E."/>
            <person name="Holder J."/>
            <person name="Sullivan T.D."/>
            <person name="Marty A.J."/>
            <person name="Carmen J.C."/>
            <person name="Chen Z."/>
            <person name="Ding L."/>
            <person name="Gujja S."/>
            <person name="Magrini V."/>
            <person name="Misas E."/>
            <person name="Mitreva M."/>
            <person name="Priest M."/>
            <person name="Saif S."/>
            <person name="Whiston E.A."/>
            <person name="Young S."/>
            <person name="Zeng Q."/>
            <person name="Goldman W.E."/>
            <person name="Mardis E.R."/>
            <person name="Taylor J.W."/>
            <person name="McEwen J.G."/>
            <person name="Clay O.K."/>
            <person name="Klein B.S."/>
            <person name="Cuomo C.A."/>
        </authorList>
    </citation>
    <scope>NUCLEOTIDE SEQUENCE [LARGE SCALE GENOMIC DNA]</scope>
    <source>
        <strain evidence="2">UAMH 139</strain>
    </source>
</reference>
<dbReference type="EMBL" id="LDEV01000703">
    <property type="protein sequence ID" value="KLJ12783.1"/>
    <property type="molecule type" value="Genomic_DNA"/>
</dbReference>
<gene>
    <name evidence="1" type="ORF">EMPG_12233</name>
</gene>
<dbReference type="Proteomes" id="UP000053573">
    <property type="component" value="Unassembled WGS sequence"/>
</dbReference>
<proteinExistence type="predicted"/>
<comment type="caution">
    <text evidence="1">The sequence shown here is derived from an EMBL/GenBank/DDBJ whole genome shotgun (WGS) entry which is preliminary data.</text>
</comment>
<dbReference type="AlphaFoldDB" id="A0A0H1BNU4"/>
<evidence type="ECO:0000313" key="1">
    <source>
        <dbReference type="EMBL" id="KLJ12783.1"/>
    </source>
</evidence>